<evidence type="ECO:0000256" key="6">
    <source>
        <dbReference type="ARBA" id="ARBA00022989"/>
    </source>
</evidence>
<reference evidence="9 10" key="1">
    <citation type="submission" date="2018-08" db="EMBL/GenBank/DDBJ databases">
        <authorList>
            <consortium name="PulseNet: The National Subtyping Network for Foodborne Disease Surveillance"/>
            <person name="Tarr C.L."/>
            <person name="Trees E."/>
            <person name="Katz L.S."/>
            <person name="Carleton-Romer H.A."/>
            <person name="Stroika S."/>
            <person name="Kucerova Z."/>
            <person name="Roache K.F."/>
            <person name="Sabol A.L."/>
            <person name="Besser J."/>
            <person name="Gerner-Smidt P."/>
        </authorList>
    </citation>
    <scope>NUCLEOTIDE SEQUENCE [LARGE SCALE GENOMIC DNA]</scope>
    <source>
        <strain evidence="9 10">PNUSAE011918</strain>
    </source>
</reference>
<evidence type="ECO:0000313" key="9">
    <source>
        <dbReference type="EMBL" id="EFA8784829.1"/>
    </source>
</evidence>
<dbReference type="InterPro" id="IPR000021">
    <property type="entry name" value="Hok/gef_toxin"/>
</dbReference>
<dbReference type="PRINTS" id="PR00281">
    <property type="entry name" value="HOKGEFTOXIC"/>
</dbReference>
<accession>A0A403RKI4</accession>
<evidence type="ECO:0000256" key="8">
    <source>
        <dbReference type="RuleBase" id="RU221113"/>
    </source>
</evidence>
<evidence type="ECO:0000313" key="10">
    <source>
        <dbReference type="Proteomes" id="UP000567387"/>
    </source>
</evidence>
<gene>
    <name evidence="9" type="ORF">C2R31_002674</name>
</gene>
<dbReference type="InterPro" id="IPR018084">
    <property type="entry name" value="Hok/gef_toxin_CS"/>
</dbReference>
<sequence>MPEAFRFQVYSEVWKDEAPGDISINPGAATPNQTIWMVVPSSHGGNINMLTKYALVAVIVLCLTVLGFTLLVGDSLCEFTVKERNIEFKAVLAYEPKK</sequence>
<keyword evidence="3" id="KW-0997">Cell inner membrane</keyword>
<dbReference type="GO" id="GO:0005886">
    <property type="term" value="C:plasma membrane"/>
    <property type="evidence" value="ECO:0007669"/>
    <property type="project" value="UniProtKB-SubCell"/>
</dbReference>
<dbReference type="Proteomes" id="UP000567387">
    <property type="component" value="Unassembled WGS sequence"/>
</dbReference>
<evidence type="ECO:0000256" key="1">
    <source>
        <dbReference type="ARBA" id="ARBA00004377"/>
    </source>
</evidence>
<proteinExistence type="inferred from homology"/>
<organism evidence="9 10">
    <name type="scientific">Escherichia coli</name>
    <dbReference type="NCBI Taxonomy" id="562"/>
    <lineage>
        <taxon>Bacteria</taxon>
        <taxon>Pseudomonadati</taxon>
        <taxon>Pseudomonadota</taxon>
        <taxon>Gammaproteobacteria</taxon>
        <taxon>Enterobacterales</taxon>
        <taxon>Enterobacteriaceae</taxon>
        <taxon>Escherichia</taxon>
    </lineage>
</organism>
<keyword evidence="2" id="KW-1003">Cell membrane</keyword>
<dbReference type="EMBL" id="AASCBU010000011">
    <property type="protein sequence ID" value="EFA8784829.1"/>
    <property type="molecule type" value="Genomic_DNA"/>
</dbReference>
<comment type="caution">
    <text evidence="9">The sequence shown here is derived from an EMBL/GenBank/DDBJ whole genome shotgun (WGS) entry which is preliminary data.</text>
</comment>
<evidence type="ECO:0000256" key="2">
    <source>
        <dbReference type="ARBA" id="ARBA00022475"/>
    </source>
</evidence>
<comment type="subcellular location">
    <subcellularLocation>
        <location evidence="1 8">Cell inner membrane</location>
        <topology evidence="1 8">Single-pass membrane protein</topology>
    </subcellularLocation>
</comment>
<keyword evidence="5 8" id="KW-0812">Transmembrane</keyword>
<comment type="similarity">
    <text evidence="8">Belongs to the hok/gef family.</text>
</comment>
<feature type="transmembrane region" description="Helical" evidence="8">
    <location>
        <begin position="53"/>
        <end position="72"/>
    </location>
</feature>
<dbReference type="AlphaFoldDB" id="A0A403RKI4"/>
<evidence type="ECO:0000256" key="3">
    <source>
        <dbReference type="ARBA" id="ARBA00022519"/>
    </source>
</evidence>
<evidence type="ECO:0000256" key="4">
    <source>
        <dbReference type="ARBA" id="ARBA00022649"/>
    </source>
</evidence>
<dbReference type="PROSITE" id="PS00556">
    <property type="entry name" value="HOK_GEF"/>
    <property type="match status" value="1"/>
</dbReference>
<evidence type="ECO:0000256" key="5">
    <source>
        <dbReference type="ARBA" id="ARBA00022692"/>
    </source>
</evidence>
<keyword evidence="4" id="KW-1277">Toxin-antitoxin system</keyword>
<keyword evidence="6 8" id="KW-1133">Transmembrane helix</keyword>
<protein>
    <submittedName>
        <fullName evidence="9">Type I toxin-antitoxin system Hok family toxin</fullName>
    </submittedName>
</protein>
<keyword evidence="7 8" id="KW-0472">Membrane</keyword>
<name>A0A403RKI4_ECOLX</name>
<evidence type="ECO:0000256" key="7">
    <source>
        <dbReference type="ARBA" id="ARBA00023136"/>
    </source>
</evidence>
<dbReference type="Pfam" id="PF01848">
    <property type="entry name" value="HOK_GEF"/>
    <property type="match status" value="1"/>
</dbReference>